<dbReference type="Proteomes" id="UP000826271">
    <property type="component" value="Unassembled WGS sequence"/>
</dbReference>
<reference evidence="2" key="1">
    <citation type="submission" date="2019-10" db="EMBL/GenBank/DDBJ databases">
        <authorList>
            <person name="Zhang R."/>
            <person name="Pan Y."/>
            <person name="Wang J."/>
            <person name="Ma R."/>
            <person name="Yu S."/>
        </authorList>
    </citation>
    <scope>NUCLEOTIDE SEQUENCE</scope>
    <source>
        <strain evidence="2">LA-IB0</strain>
        <tissue evidence="2">Leaf</tissue>
    </source>
</reference>
<evidence type="ECO:0000313" key="3">
    <source>
        <dbReference type="Proteomes" id="UP000826271"/>
    </source>
</evidence>
<dbReference type="AlphaFoldDB" id="A0AAV6YC70"/>
<protein>
    <submittedName>
        <fullName evidence="2">Uncharacterized protein</fullName>
    </submittedName>
</protein>
<dbReference type="EMBL" id="WHWC01000001">
    <property type="protein sequence ID" value="KAG8390717.1"/>
    <property type="molecule type" value="Genomic_DNA"/>
</dbReference>
<evidence type="ECO:0000256" key="1">
    <source>
        <dbReference type="SAM" id="MobiDB-lite"/>
    </source>
</evidence>
<gene>
    <name evidence="2" type="ORF">BUALT_Bualt01G0112500</name>
</gene>
<keyword evidence="3" id="KW-1185">Reference proteome</keyword>
<feature type="compositionally biased region" description="Basic and acidic residues" evidence="1">
    <location>
        <begin position="124"/>
        <end position="145"/>
    </location>
</feature>
<name>A0AAV6YC70_9LAMI</name>
<proteinExistence type="predicted"/>
<comment type="caution">
    <text evidence="2">The sequence shown here is derived from an EMBL/GenBank/DDBJ whole genome shotgun (WGS) entry which is preliminary data.</text>
</comment>
<sequence length="155" mass="18038">MDAIVNRSNCLEGVQKSLLIEDFESADSYIQTFLQIDAKFKDSSADDQREQLISYKKQLEGIAKKRLSAALEIDDFVDDYFKKDTYLRVYNHMVNPMPGMHDFEESSLRVIDPPNVKVRMHRKKNEEVKGWDRRDPTIVSRRESKANGWSSTKCT</sequence>
<accession>A0AAV6YC70</accession>
<feature type="region of interest" description="Disordered" evidence="1">
    <location>
        <begin position="124"/>
        <end position="155"/>
    </location>
</feature>
<evidence type="ECO:0000313" key="2">
    <source>
        <dbReference type="EMBL" id="KAG8390717.1"/>
    </source>
</evidence>
<organism evidence="2 3">
    <name type="scientific">Buddleja alternifolia</name>
    <dbReference type="NCBI Taxonomy" id="168488"/>
    <lineage>
        <taxon>Eukaryota</taxon>
        <taxon>Viridiplantae</taxon>
        <taxon>Streptophyta</taxon>
        <taxon>Embryophyta</taxon>
        <taxon>Tracheophyta</taxon>
        <taxon>Spermatophyta</taxon>
        <taxon>Magnoliopsida</taxon>
        <taxon>eudicotyledons</taxon>
        <taxon>Gunneridae</taxon>
        <taxon>Pentapetalae</taxon>
        <taxon>asterids</taxon>
        <taxon>lamiids</taxon>
        <taxon>Lamiales</taxon>
        <taxon>Scrophulariaceae</taxon>
        <taxon>Buddlejeae</taxon>
        <taxon>Buddleja</taxon>
    </lineage>
</organism>